<feature type="coiled-coil region" evidence="1">
    <location>
        <begin position="37"/>
        <end position="64"/>
    </location>
</feature>
<evidence type="ECO:0000313" key="2">
    <source>
        <dbReference type="EMBL" id="TFY56383.1"/>
    </source>
</evidence>
<sequence>MSFDASTPSPLLRSPKPRLAAFDDGAASITRKFDAVLSSTTQHAANYEQQIKELEDKLSEDLSNCRAIEGLLRDAYNALKRNSRRADKEALREYVPHIDEQLAESMEVLSRLEKTLPAVQAQTVHIRATYDSGWGKGERAGARPGVAEHGLLRAVADDRVHGVEPSVGAVEARRAGALPRLLLAHGVGRLDHAARGVPRAPAAPGLGRAPHVVVPARLVFRPSPHT</sequence>
<keyword evidence="3" id="KW-1185">Reference proteome</keyword>
<accession>A0A4Y9Y3N5</accession>
<reference evidence="2 3" key="1">
    <citation type="submission" date="2019-02" db="EMBL/GenBank/DDBJ databases">
        <title>Genome sequencing of the rare red list fungi Dentipellis fragilis.</title>
        <authorList>
            <person name="Buettner E."/>
            <person name="Kellner H."/>
        </authorList>
    </citation>
    <scope>NUCLEOTIDE SEQUENCE [LARGE SCALE GENOMIC DNA]</scope>
    <source>
        <strain evidence="2 3">DSM 105465</strain>
    </source>
</reference>
<evidence type="ECO:0000313" key="3">
    <source>
        <dbReference type="Proteomes" id="UP000298327"/>
    </source>
</evidence>
<evidence type="ECO:0000256" key="1">
    <source>
        <dbReference type="SAM" id="Coils"/>
    </source>
</evidence>
<gene>
    <name evidence="2" type="ORF">EVG20_g8943</name>
</gene>
<proteinExistence type="predicted"/>
<dbReference type="AlphaFoldDB" id="A0A4Y9Y3N5"/>
<name>A0A4Y9Y3N5_9AGAM</name>
<comment type="caution">
    <text evidence="2">The sequence shown here is derived from an EMBL/GenBank/DDBJ whole genome shotgun (WGS) entry which is preliminary data.</text>
</comment>
<keyword evidence="1" id="KW-0175">Coiled coil</keyword>
<dbReference type="EMBL" id="SEOQ01000833">
    <property type="protein sequence ID" value="TFY56383.1"/>
    <property type="molecule type" value="Genomic_DNA"/>
</dbReference>
<organism evidence="2 3">
    <name type="scientific">Dentipellis fragilis</name>
    <dbReference type="NCBI Taxonomy" id="205917"/>
    <lineage>
        <taxon>Eukaryota</taxon>
        <taxon>Fungi</taxon>
        <taxon>Dikarya</taxon>
        <taxon>Basidiomycota</taxon>
        <taxon>Agaricomycotina</taxon>
        <taxon>Agaricomycetes</taxon>
        <taxon>Russulales</taxon>
        <taxon>Hericiaceae</taxon>
        <taxon>Dentipellis</taxon>
    </lineage>
</organism>
<protein>
    <submittedName>
        <fullName evidence="2">Uncharacterized protein</fullName>
    </submittedName>
</protein>
<dbReference type="Proteomes" id="UP000298327">
    <property type="component" value="Unassembled WGS sequence"/>
</dbReference>
<dbReference type="OrthoDB" id="2788977at2759"/>